<dbReference type="InterPro" id="IPR014020">
    <property type="entry name" value="Tensin_C2-dom"/>
</dbReference>
<keyword evidence="3" id="KW-0963">Cytoplasm</keyword>
<protein>
    <recommendedName>
        <fullName evidence="13">Phosphatidylinositol-3,4,5-trisphosphate 3-phosphatase</fullName>
    </recommendedName>
</protein>
<feature type="domain" description="Phosphatase tensin-type" evidence="9">
    <location>
        <begin position="470"/>
        <end position="642"/>
    </location>
</feature>
<dbReference type="PANTHER" id="PTHR12305">
    <property type="entry name" value="PHOSPHATASE WITH HOMOLOGY TO TENSIN"/>
    <property type="match status" value="1"/>
</dbReference>
<dbReference type="EMBL" id="CH991565">
    <property type="protein sequence ID" value="EDQ86484.1"/>
    <property type="molecule type" value="Genomic_DNA"/>
</dbReference>
<feature type="region of interest" description="Disordered" evidence="7">
    <location>
        <begin position="207"/>
        <end position="291"/>
    </location>
</feature>
<proteinExistence type="inferred from homology"/>
<dbReference type="Pfam" id="PF10409">
    <property type="entry name" value="PTEN_C2"/>
    <property type="match status" value="1"/>
</dbReference>
<feature type="compositionally biased region" description="Polar residues" evidence="7">
    <location>
        <begin position="207"/>
        <end position="222"/>
    </location>
</feature>
<dbReference type="CDD" id="cd14509">
    <property type="entry name" value="PTP_PTEN"/>
    <property type="match status" value="1"/>
</dbReference>
<dbReference type="GO" id="GO:0004721">
    <property type="term" value="F:phosphoprotein phosphatase activity"/>
    <property type="evidence" value="ECO:0007669"/>
    <property type="project" value="UniProtKB-KW"/>
</dbReference>
<dbReference type="GO" id="GO:0016314">
    <property type="term" value="F:phosphatidylinositol-3,4,5-trisphosphate 3-phosphatase activity"/>
    <property type="evidence" value="ECO:0000318"/>
    <property type="project" value="GO_Central"/>
</dbReference>
<evidence type="ECO:0000313" key="11">
    <source>
        <dbReference type="EMBL" id="EDQ86484.1"/>
    </source>
</evidence>
<dbReference type="InterPro" id="IPR029023">
    <property type="entry name" value="Tensin_phosphatase"/>
</dbReference>
<dbReference type="STRING" id="81824.A9V7A8"/>
<feature type="compositionally biased region" description="Acidic residues" evidence="7">
    <location>
        <begin position="252"/>
        <end position="279"/>
    </location>
</feature>
<dbReference type="Gene3D" id="2.60.40.1110">
    <property type="match status" value="1"/>
</dbReference>
<keyword evidence="5" id="KW-0904">Protein phosphatase</keyword>
<feature type="compositionally biased region" description="Low complexity" evidence="7">
    <location>
        <begin position="223"/>
        <end position="245"/>
    </location>
</feature>
<dbReference type="eggNOG" id="KOG2283">
    <property type="taxonomic scope" value="Eukaryota"/>
</dbReference>
<gene>
    <name evidence="11" type="ORF">MONBRDRAFT_10809</name>
</gene>
<keyword evidence="4" id="KW-0378">Hydrolase</keyword>
<dbReference type="SMART" id="SM01326">
    <property type="entry name" value="PTEN_C2"/>
    <property type="match status" value="1"/>
</dbReference>
<dbReference type="InterPro" id="IPR029021">
    <property type="entry name" value="Prot-tyrosine_phosphatase-like"/>
</dbReference>
<dbReference type="PROSITE" id="PS50056">
    <property type="entry name" value="TYR_PHOSPHATASE_2"/>
    <property type="match status" value="1"/>
</dbReference>
<keyword evidence="12" id="KW-1185">Reference proteome</keyword>
<dbReference type="RefSeq" id="XP_001748597.1">
    <property type="nucleotide sequence ID" value="XM_001748545.1"/>
</dbReference>
<evidence type="ECO:0000313" key="12">
    <source>
        <dbReference type="Proteomes" id="UP000001357"/>
    </source>
</evidence>
<dbReference type="SUPFAM" id="SSF50729">
    <property type="entry name" value="PH domain-like"/>
    <property type="match status" value="1"/>
</dbReference>
<dbReference type="PROSITE" id="PS51181">
    <property type="entry name" value="PPASE_TENSIN"/>
    <property type="match status" value="1"/>
</dbReference>
<evidence type="ECO:0000256" key="4">
    <source>
        <dbReference type="ARBA" id="ARBA00022801"/>
    </source>
</evidence>
<feature type="domain" description="Tyrosine specific protein phosphatases" evidence="8">
    <location>
        <begin position="579"/>
        <end position="630"/>
    </location>
</feature>
<feature type="compositionally biased region" description="Polar residues" evidence="7">
    <location>
        <begin position="167"/>
        <end position="178"/>
    </location>
</feature>
<dbReference type="GO" id="GO:0005829">
    <property type="term" value="C:cytosol"/>
    <property type="evidence" value="ECO:0000318"/>
    <property type="project" value="GO_Central"/>
</dbReference>
<dbReference type="SUPFAM" id="SSF49562">
    <property type="entry name" value="C2 domain (Calcium/lipid-binding domain, CaLB)"/>
    <property type="match status" value="1"/>
</dbReference>
<dbReference type="KEGG" id="mbr:MONBRDRAFT_10809"/>
<name>A9V7A8_MONBE</name>
<feature type="domain" description="C2 tensin-type" evidence="10">
    <location>
        <begin position="648"/>
        <end position="780"/>
    </location>
</feature>
<evidence type="ECO:0000259" key="10">
    <source>
        <dbReference type="PROSITE" id="PS51182"/>
    </source>
</evidence>
<evidence type="ECO:0008006" key="13">
    <source>
        <dbReference type="Google" id="ProtNLM"/>
    </source>
</evidence>
<dbReference type="Pfam" id="PF22784">
    <property type="entry name" value="PTP-SAK"/>
    <property type="match status" value="1"/>
</dbReference>
<organism evidence="11 12">
    <name type="scientific">Monosiga brevicollis</name>
    <name type="common">Choanoflagellate</name>
    <dbReference type="NCBI Taxonomy" id="81824"/>
    <lineage>
        <taxon>Eukaryota</taxon>
        <taxon>Choanoflagellata</taxon>
        <taxon>Craspedida</taxon>
        <taxon>Salpingoecidae</taxon>
        <taxon>Monosiga</taxon>
    </lineage>
</organism>
<evidence type="ECO:0000259" key="8">
    <source>
        <dbReference type="PROSITE" id="PS50056"/>
    </source>
</evidence>
<dbReference type="InterPro" id="IPR016130">
    <property type="entry name" value="Tyr_Pase_AS"/>
</dbReference>
<accession>A9V7A8</accession>
<evidence type="ECO:0000256" key="2">
    <source>
        <dbReference type="ARBA" id="ARBA00007881"/>
    </source>
</evidence>
<dbReference type="PROSITE" id="PS51182">
    <property type="entry name" value="C2_TENSIN"/>
    <property type="match status" value="1"/>
</dbReference>
<dbReference type="PANTHER" id="PTHR12305:SF60">
    <property type="entry name" value="PHOSPHATIDYLINOSITOL 3,4,5-TRISPHOSPHATE 3-PHOSPHATASE TPTE2-RELATED"/>
    <property type="match status" value="1"/>
</dbReference>
<dbReference type="GeneID" id="5893851"/>
<dbReference type="InterPro" id="IPR045101">
    <property type="entry name" value="PTP_PTEN"/>
</dbReference>
<dbReference type="SUPFAM" id="SSF52799">
    <property type="entry name" value="(Phosphotyrosine protein) phosphatases II"/>
    <property type="match status" value="1"/>
</dbReference>
<dbReference type="PROSITE" id="PS00383">
    <property type="entry name" value="TYR_PHOSPHATASE_1"/>
    <property type="match status" value="1"/>
</dbReference>
<evidence type="ECO:0000256" key="6">
    <source>
        <dbReference type="ARBA" id="ARBA00023098"/>
    </source>
</evidence>
<evidence type="ECO:0000259" key="9">
    <source>
        <dbReference type="PROSITE" id="PS51181"/>
    </source>
</evidence>
<keyword evidence="6" id="KW-0443">Lipid metabolism</keyword>
<evidence type="ECO:0000256" key="5">
    <source>
        <dbReference type="ARBA" id="ARBA00022912"/>
    </source>
</evidence>
<dbReference type="InterPro" id="IPR000387">
    <property type="entry name" value="Tyr_Pase_dom"/>
</dbReference>
<dbReference type="InterPro" id="IPR011993">
    <property type="entry name" value="PH-like_dom_sf"/>
</dbReference>
<evidence type="ECO:0000256" key="3">
    <source>
        <dbReference type="ARBA" id="ARBA00022490"/>
    </source>
</evidence>
<feature type="region of interest" description="Disordered" evidence="7">
    <location>
        <begin position="167"/>
        <end position="186"/>
    </location>
</feature>
<dbReference type="InterPro" id="IPR035892">
    <property type="entry name" value="C2_domain_sf"/>
</dbReference>
<dbReference type="Gene3D" id="2.30.29.30">
    <property type="entry name" value="Pleckstrin-homology domain (PH domain)/Phosphotyrosine-binding domain (PTB)"/>
    <property type="match status" value="1"/>
</dbReference>
<evidence type="ECO:0000256" key="7">
    <source>
        <dbReference type="SAM" id="MobiDB-lite"/>
    </source>
</evidence>
<dbReference type="GO" id="GO:0006629">
    <property type="term" value="P:lipid metabolic process"/>
    <property type="evidence" value="ECO:0007669"/>
    <property type="project" value="UniProtKB-KW"/>
</dbReference>
<comment type="subcellular location">
    <subcellularLocation>
        <location evidence="1">Cytoplasm</location>
    </subcellularLocation>
</comment>
<dbReference type="Gene3D" id="3.90.190.10">
    <property type="entry name" value="Protein tyrosine phosphatase superfamily"/>
    <property type="match status" value="1"/>
</dbReference>
<comment type="similarity">
    <text evidence="2">Belongs to the PTEN phosphatase protein family.</text>
</comment>
<dbReference type="InterPro" id="IPR057023">
    <property type="entry name" value="PTP-SAK"/>
</dbReference>
<dbReference type="InterPro" id="IPR051281">
    <property type="entry name" value="Dual-spec_lipid-protein_phosph"/>
</dbReference>
<sequence>MAAAGGEEALPVAPADMSDSLRLLEDAIDHYRHRHEACLAQSAGGEADPSAITVNVHPDVQVQLNREDESTVRLANGTVIQHRYACLDRRVSFPTVLLLLSLYRIDCSSRIVNLASTRQSLSHRSLPSSFNGTKIVSLPDGTVVEILLDGTRYIRNARTGTILTETADGAQSVSNPAQTPLHKPEKRVGFGSLAPLLEKQQMYASTTNNAEHTGTAQSPALDSTTNASASPSPSPSKGTTASASAMDRSAVEEPDEDQDASLDEPDSEDDVDSSSDEEEIDRKPSLPDAASAASVVEHDNVIHQGWLFKSNGLLVYFPDAPQASGRNSTPINAIDVVGAEVTQSTSSKRPHGFIVASDQSAKRRSSATNKREYGLAAHCLVQNYKAGTALTNGLPLITTSSRKYVLAGSSDADRDAWMARIRYCAALDSQSLDGTILPVAQHSLASRFTNFARGINASNKVRQLVSKQKIRFQKDGFDLDLTYITPNIVAMGYPAEGTEAVYRNRYEDTLRFLEERHPGAYRVYNLCSERAYPPSRFHNRVGVYPFDDHNPAPLPLVLACCADIHAWLAANPERNVAAIHCKAGKGRTGLIISCYLMYAGICPDPDSAMTMFGAKRTHNGKGVTIPSQRRYIRYFHTMLQGDRTVPPATPLTLTGIRLHGVPNYDFSGGCQPYYQVYQEGVLIFSSKPAELRQLQAYKRQTHRDIRFSCNMAIEGNIRIELWDCDRGFHSEEKMFAATFFTGMVEGTSLRMVRQELDGAHKKKHLKMFEPQFAMELTFKS</sequence>
<dbReference type="InParanoid" id="A9V7A8"/>
<dbReference type="Proteomes" id="UP000001357">
    <property type="component" value="Unassembled WGS sequence"/>
</dbReference>
<dbReference type="AlphaFoldDB" id="A9V7A8"/>
<evidence type="ECO:0000256" key="1">
    <source>
        <dbReference type="ARBA" id="ARBA00004496"/>
    </source>
</evidence>
<reference evidence="11 12" key="1">
    <citation type="journal article" date="2008" name="Nature">
        <title>The genome of the choanoflagellate Monosiga brevicollis and the origin of metazoans.</title>
        <authorList>
            <consortium name="JGI Sequencing"/>
            <person name="King N."/>
            <person name="Westbrook M.J."/>
            <person name="Young S.L."/>
            <person name="Kuo A."/>
            <person name="Abedin M."/>
            <person name="Chapman J."/>
            <person name="Fairclough S."/>
            <person name="Hellsten U."/>
            <person name="Isogai Y."/>
            <person name="Letunic I."/>
            <person name="Marr M."/>
            <person name="Pincus D."/>
            <person name="Putnam N."/>
            <person name="Rokas A."/>
            <person name="Wright K.J."/>
            <person name="Zuzow R."/>
            <person name="Dirks W."/>
            <person name="Good M."/>
            <person name="Goodstein D."/>
            <person name="Lemons D."/>
            <person name="Li W."/>
            <person name="Lyons J.B."/>
            <person name="Morris A."/>
            <person name="Nichols S."/>
            <person name="Richter D.J."/>
            <person name="Salamov A."/>
            <person name="Bork P."/>
            <person name="Lim W.A."/>
            <person name="Manning G."/>
            <person name="Miller W.T."/>
            <person name="McGinnis W."/>
            <person name="Shapiro H."/>
            <person name="Tjian R."/>
            <person name="Grigoriev I.V."/>
            <person name="Rokhsar D."/>
        </authorList>
    </citation>
    <scope>NUCLEOTIDE SEQUENCE [LARGE SCALE GENOMIC DNA]</scope>
    <source>
        <strain evidence="12">MX1 / ATCC 50154</strain>
    </source>
</reference>